<gene>
    <name evidence="2" type="ORF">SAMN02927925_02299</name>
</gene>
<accession>A0A1G4W3Z6</accession>
<dbReference type="EMBL" id="FMTY01000006">
    <property type="protein sequence ID" value="SCX15911.1"/>
    <property type="molecule type" value="Genomic_DNA"/>
</dbReference>
<dbReference type="Proteomes" id="UP000182124">
    <property type="component" value="Unassembled WGS sequence"/>
</dbReference>
<reference evidence="2 3" key="1">
    <citation type="submission" date="2016-10" db="EMBL/GenBank/DDBJ databases">
        <authorList>
            <person name="de Groot N.N."/>
        </authorList>
    </citation>
    <scope>NUCLEOTIDE SEQUENCE [LARGE SCALE GENOMIC DNA]</scope>
    <source>
        <strain evidence="2 3">CGMCC 1.3801</strain>
    </source>
</reference>
<evidence type="ECO:0000313" key="3">
    <source>
        <dbReference type="Proteomes" id="UP000182124"/>
    </source>
</evidence>
<feature type="domain" description="DUF2007" evidence="1">
    <location>
        <begin position="9"/>
        <end position="70"/>
    </location>
</feature>
<organism evidence="2 3">
    <name type="scientific">Flavobacterium saliperosum</name>
    <dbReference type="NCBI Taxonomy" id="329186"/>
    <lineage>
        <taxon>Bacteria</taxon>
        <taxon>Pseudomonadati</taxon>
        <taxon>Bacteroidota</taxon>
        <taxon>Flavobacteriia</taxon>
        <taxon>Flavobacteriales</taxon>
        <taxon>Flavobacteriaceae</taxon>
        <taxon>Flavobacterium</taxon>
    </lineage>
</organism>
<dbReference type="Pfam" id="PF09413">
    <property type="entry name" value="DUF2007"/>
    <property type="match status" value="1"/>
</dbReference>
<dbReference type="InterPro" id="IPR018551">
    <property type="entry name" value="DUF2007"/>
</dbReference>
<name>A0A1G4W3Z6_9FLAO</name>
<dbReference type="eggNOG" id="ENOG50333NH">
    <property type="taxonomic scope" value="Bacteria"/>
</dbReference>
<sequence>MSEFVTVAVFDYPHEITVLRHLLEQSEIQHFFENETMMNIVPMYSQALGGIKLKVHPNDVETVQEILKNLSGDSNLKIV</sequence>
<evidence type="ECO:0000313" key="2">
    <source>
        <dbReference type="EMBL" id="SCX15911.1"/>
    </source>
</evidence>
<dbReference type="AlphaFoldDB" id="A0A1G4W3Z6"/>
<protein>
    <submittedName>
        <fullName evidence="2">Putative signal transducing protein</fullName>
    </submittedName>
</protein>
<dbReference type="Gene3D" id="3.30.70.790">
    <property type="entry name" value="UreE, C-terminal domain"/>
    <property type="match status" value="1"/>
</dbReference>
<dbReference type="SUPFAM" id="SSF54913">
    <property type="entry name" value="GlnB-like"/>
    <property type="match status" value="1"/>
</dbReference>
<dbReference type="InterPro" id="IPR011322">
    <property type="entry name" value="N-reg_PII-like_a/b"/>
</dbReference>
<dbReference type="STRING" id="329186.SAMN02927925_02299"/>
<proteinExistence type="predicted"/>
<dbReference type="RefSeq" id="WP_035654422.1">
    <property type="nucleotide sequence ID" value="NZ_CBCSBQ010000010.1"/>
</dbReference>
<evidence type="ECO:0000259" key="1">
    <source>
        <dbReference type="Pfam" id="PF09413"/>
    </source>
</evidence>